<dbReference type="RefSeq" id="XP_015072436.1">
    <property type="nucleotide sequence ID" value="XM_015216950.1"/>
</dbReference>
<comment type="subcellular location">
    <subcellularLocation>
        <location evidence="1">Membrane</location>
        <topology evidence="1">Multi-pass membrane protein</topology>
    </subcellularLocation>
</comment>
<keyword evidence="6" id="KW-0406">Ion transport</keyword>
<protein>
    <submittedName>
        <fullName evidence="11">Aluminum-activated malate transporter 8-like</fullName>
    </submittedName>
</protein>
<evidence type="ECO:0000256" key="2">
    <source>
        <dbReference type="ARBA" id="ARBA00007079"/>
    </source>
</evidence>
<feature type="transmembrane region" description="Helical" evidence="9">
    <location>
        <begin position="50"/>
        <end position="68"/>
    </location>
</feature>
<keyword evidence="7 9" id="KW-0472">Membrane</keyword>
<dbReference type="InterPro" id="IPR020966">
    <property type="entry name" value="ALMT"/>
</dbReference>
<dbReference type="PANTHER" id="PTHR31086">
    <property type="entry name" value="ALUMINUM-ACTIVATED MALATE TRANSPORTER 10"/>
    <property type="match status" value="1"/>
</dbReference>
<evidence type="ECO:0000256" key="7">
    <source>
        <dbReference type="ARBA" id="ARBA00023136"/>
    </source>
</evidence>
<name>A0ABM1GKR0_SOLPN</name>
<gene>
    <name evidence="11" type="primary">LOC107016493</name>
</gene>
<evidence type="ECO:0000256" key="5">
    <source>
        <dbReference type="ARBA" id="ARBA00022989"/>
    </source>
</evidence>
<dbReference type="Pfam" id="PF11744">
    <property type="entry name" value="ALMT"/>
    <property type="match status" value="1"/>
</dbReference>
<evidence type="ECO:0000256" key="3">
    <source>
        <dbReference type="ARBA" id="ARBA00022448"/>
    </source>
</evidence>
<dbReference type="Proteomes" id="UP000694930">
    <property type="component" value="Chromosome 1"/>
</dbReference>
<evidence type="ECO:0000313" key="10">
    <source>
        <dbReference type="Proteomes" id="UP000694930"/>
    </source>
</evidence>
<reference evidence="10" key="1">
    <citation type="journal article" date="2014" name="Nat. Genet.">
        <title>The genome of the stress-tolerant wild tomato species Solanum pennellii.</title>
        <authorList>
            <person name="Bolger A."/>
            <person name="Scossa F."/>
            <person name="Bolger M.E."/>
            <person name="Lanz C."/>
            <person name="Maumus F."/>
            <person name="Tohge T."/>
            <person name="Quesneville H."/>
            <person name="Alseekh S."/>
            <person name="Sorensen I."/>
            <person name="Lichtenstein G."/>
            <person name="Fich E.A."/>
            <person name="Conte M."/>
            <person name="Keller H."/>
            <person name="Schneeberger K."/>
            <person name="Schwacke R."/>
            <person name="Ofner I."/>
            <person name="Vrebalov J."/>
            <person name="Xu Y."/>
            <person name="Osorio S."/>
            <person name="Aflitos S.A."/>
            <person name="Schijlen E."/>
            <person name="Jimenez-Gomez J.M."/>
            <person name="Ryngajllo M."/>
            <person name="Kimura S."/>
            <person name="Kumar R."/>
            <person name="Koenig D."/>
            <person name="Headland L.R."/>
            <person name="Maloof J.N."/>
            <person name="Sinha N."/>
            <person name="van Ham R.C."/>
            <person name="Lankhorst R.K."/>
            <person name="Mao L."/>
            <person name="Vogel A."/>
            <person name="Arsova B."/>
            <person name="Panstruga R."/>
            <person name="Fei Z."/>
            <person name="Rose J.K."/>
            <person name="Zamir D."/>
            <person name="Carrari F."/>
            <person name="Giovannoni J.J."/>
            <person name="Weigel D."/>
            <person name="Usadel B."/>
            <person name="Fernie A.R."/>
        </authorList>
    </citation>
    <scope>NUCLEOTIDE SEQUENCE [LARGE SCALE GENOMIC DNA]</scope>
    <source>
        <strain evidence="10">cv. LA0716</strain>
    </source>
</reference>
<proteinExistence type="inferred from homology"/>
<keyword evidence="10" id="KW-1185">Reference proteome</keyword>
<keyword evidence="4 9" id="KW-0812">Transmembrane</keyword>
<keyword evidence="3" id="KW-0813">Transport</keyword>
<sequence>MEINSTNQENHSVFTKWWNKLKDIPRKIQKKIEKIAKNTKQIGKDDPRKIWHAFKVGLALTLVSLFYYTEPLFHNFDQPVMWAILTVVVTFEFTAGATISKSINRGIGTALAGAFGLGAKYLAELIGREGPNPIVLGVLVFIVGFGSEYFHTSEIKSVEINNNNEKGLHEALLSIIGSKANEESLANLAWWEPPHGGFKFNHPWKQYLKIGSLVRKCACHLLALNSHINSKSQAPNEFERRIEEVCKKMIMESKNALKEFALSIKTMAQPISSISNTKNVIDDLKLTLGTSKTFFRYDESRVMDCVPTASVVSLLIAVTKCVDEISEAIEELSSKACFEKKSMSSTTTSRSHRPRILHRGTVHPTVEDEMDGDDFVTIEIGDNVESKGEVVVEEVNQVNNTINATKEESFVIWIRGSTAMAIVEEMKTPKKIEDFMDLVDIKLYNSISFVESTKGVLTVLEGANQVNNTLFTTEGESIVIGIRGNTTTTKVEEMEMTEKKVELTNLTDIKFNNSIQFLESILMTVTTIVEEMKTTEEKETS</sequence>
<evidence type="ECO:0000256" key="9">
    <source>
        <dbReference type="SAM" id="Phobius"/>
    </source>
</evidence>
<feature type="transmembrane region" description="Helical" evidence="9">
    <location>
        <begin position="106"/>
        <end position="122"/>
    </location>
</feature>
<evidence type="ECO:0000256" key="4">
    <source>
        <dbReference type="ARBA" id="ARBA00022692"/>
    </source>
</evidence>
<evidence type="ECO:0000256" key="1">
    <source>
        <dbReference type="ARBA" id="ARBA00004141"/>
    </source>
</evidence>
<evidence type="ECO:0000256" key="8">
    <source>
        <dbReference type="ARBA" id="ARBA00023303"/>
    </source>
</evidence>
<evidence type="ECO:0000313" key="11">
    <source>
        <dbReference type="RefSeq" id="XP_015072436.1"/>
    </source>
</evidence>
<evidence type="ECO:0000256" key="6">
    <source>
        <dbReference type="ARBA" id="ARBA00023065"/>
    </source>
</evidence>
<reference evidence="11" key="2">
    <citation type="submission" date="2025-08" db="UniProtKB">
        <authorList>
            <consortium name="RefSeq"/>
        </authorList>
    </citation>
    <scope>IDENTIFICATION</scope>
</reference>
<feature type="transmembrane region" description="Helical" evidence="9">
    <location>
        <begin position="80"/>
        <end position="99"/>
    </location>
</feature>
<organism evidence="10 11">
    <name type="scientific">Solanum pennellii</name>
    <name type="common">Tomato</name>
    <name type="synonym">Lycopersicon pennellii</name>
    <dbReference type="NCBI Taxonomy" id="28526"/>
    <lineage>
        <taxon>Eukaryota</taxon>
        <taxon>Viridiplantae</taxon>
        <taxon>Streptophyta</taxon>
        <taxon>Embryophyta</taxon>
        <taxon>Tracheophyta</taxon>
        <taxon>Spermatophyta</taxon>
        <taxon>Magnoliopsida</taxon>
        <taxon>eudicotyledons</taxon>
        <taxon>Gunneridae</taxon>
        <taxon>Pentapetalae</taxon>
        <taxon>asterids</taxon>
        <taxon>lamiids</taxon>
        <taxon>Solanales</taxon>
        <taxon>Solanaceae</taxon>
        <taxon>Solanoideae</taxon>
        <taxon>Solaneae</taxon>
        <taxon>Solanum</taxon>
        <taxon>Solanum subgen. Lycopersicon</taxon>
    </lineage>
</organism>
<accession>A0ABM1GKR0</accession>
<dbReference type="GeneID" id="107016493"/>
<keyword evidence="5 9" id="KW-1133">Transmembrane helix</keyword>
<keyword evidence="8" id="KW-0407">Ion channel</keyword>
<comment type="similarity">
    <text evidence="2">Belongs to the aromatic acid exporter (TC 2.A.85) family.</text>
</comment>